<accession>A0A940YKN8</accession>
<keyword evidence="1" id="KW-0732">Signal</keyword>
<dbReference type="Proteomes" id="UP000678374">
    <property type="component" value="Unassembled WGS sequence"/>
</dbReference>
<feature type="signal peptide" evidence="1">
    <location>
        <begin position="1"/>
        <end position="23"/>
    </location>
</feature>
<organism evidence="2 3">
    <name type="scientific">Ideonella aquatica</name>
    <dbReference type="NCBI Taxonomy" id="2824119"/>
    <lineage>
        <taxon>Bacteria</taxon>
        <taxon>Pseudomonadati</taxon>
        <taxon>Pseudomonadota</taxon>
        <taxon>Betaproteobacteria</taxon>
        <taxon>Burkholderiales</taxon>
        <taxon>Sphaerotilaceae</taxon>
        <taxon>Ideonella</taxon>
    </lineage>
</organism>
<dbReference type="AlphaFoldDB" id="A0A940YKN8"/>
<gene>
    <name evidence="2" type="ORF">KAK06_23660</name>
</gene>
<dbReference type="Gene3D" id="2.60.120.260">
    <property type="entry name" value="Galactose-binding domain-like"/>
    <property type="match status" value="1"/>
</dbReference>
<feature type="chain" id="PRO_5037856428" evidence="1">
    <location>
        <begin position="24"/>
        <end position="189"/>
    </location>
</feature>
<sequence length="189" mass="20188">MNLDWKRRTVLLGTLLIAVASHAATIPLFSTGVDAAGQKLAGGSPDPHWTIVSGPKIKQPRPAVVMGTSVDYGYAQSDTAEWIWVNAQGLGGLRPYTFEVRFNVPARKVDKARLSGRWALDDVGVIRLNGRKAAGTGTDLSTPADSNYLVLHDFSVGRGFVAGENILQFEVHDTGTPGGLVVDALTLSY</sequence>
<reference evidence="2" key="1">
    <citation type="submission" date="2021-04" db="EMBL/GenBank/DDBJ databases">
        <title>The genome sequence of Ideonella sp. 4Y11.</title>
        <authorList>
            <person name="Liu Y."/>
        </authorList>
    </citation>
    <scope>NUCLEOTIDE SEQUENCE</scope>
    <source>
        <strain evidence="2">4Y11</strain>
    </source>
</reference>
<dbReference type="RefSeq" id="WP_210804635.1">
    <property type="nucleotide sequence ID" value="NZ_JAGQDE010000047.1"/>
</dbReference>
<dbReference type="EMBL" id="JAGQDE010000047">
    <property type="protein sequence ID" value="MBQ0961955.1"/>
    <property type="molecule type" value="Genomic_DNA"/>
</dbReference>
<protein>
    <submittedName>
        <fullName evidence="2">Uncharacterized protein</fullName>
    </submittedName>
</protein>
<evidence type="ECO:0000256" key="1">
    <source>
        <dbReference type="SAM" id="SignalP"/>
    </source>
</evidence>
<evidence type="ECO:0000313" key="2">
    <source>
        <dbReference type="EMBL" id="MBQ0961955.1"/>
    </source>
</evidence>
<name>A0A940YKN8_9BURK</name>
<evidence type="ECO:0000313" key="3">
    <source>
        <dbReference type="Proteomes" id="UP000678374"/>
    </source>
</evidence>
<keyword evidence="3" id="KW-1185">Reference proteome</keyword>
<comment type="caution">
    <text evidence="2">The sequence shown here is derived from an EMBL/GenBank/DDBJ whole genome shotgun (WGS) entry which is preliminary data.</text>
</comment>
<proteinExistence type="predicted"/>